<proteinExistence type="predicted"/>
<dbReference type="Proteomes" id="UP001157137">
    <property type="component" value="Unassembled WGS sequence"/>
</dbReference>
<sequence length="75" mass="9151">MYHIQNVNAYHSRLKGWMQRFRGIATKCQDNEMTWFAYIDTTRSIARGIWEQRFLAMSCIDRKMVRCACRNLRDW</sequence>
<dbReference type="AlphaFoldDB" id="A0AA37U1U5"/>
<evidence type="ECO:0000313" key="1">
    <source>
        <dbReference type="EMBL" id="GLV12971.1"/>
    </source>
</evidence>
<dbReference type="EMBL" id="BSRA01000003">
    <property type="protein sequence ID" value="GLV12971.1"/>
    <property type="molecule type" value="Genomic_DNA"/>
</dbReference>
<reference evidence="1" key="1">
    <citation type="submission" date="2023-02" db="EMBL/GenBank/DDBJ databases">
        <title>Proposal of a novel subspecies: Alicyclobacillus hesperidum subspecies aegle.</title>
        <authorList>
            <person name="Goto K."/>
            <person name="Fujii T."/>
            <person name="Yasui K."/>
            <person name="Mochida K."/>
            <person name="Kato-Tanaka Y."/>
            <person name="Morohoshi S."/>
            <person name="An S.Y."/>
            <person name="Kasai H."/>
            <person name="Yokota A."/>
        </authorList>
    </citation>
    <scope>NUCLEOTIDE SEQUENCE</scope>
    <source>
        <strain evidence="1">DSM 12766</strain>
    </source>
</reference>
<evidence type="ECO:0000313" key="2">
    <source>
        <dbReference type="Proteomes" id="UP001157137"/>
    </source>
</evidence>
<comment type="caution">
    <text evidence="1">The sequence shown here is derived from an EMBL/GenBank/DDBJ whole genome shotgun (WGS) entry which is preliminary data.</text>
</comment>
<accession>A0AA37U1U5</accession>
<name>A0AA37U1U5_9BACL</name>
<protein>
    <submittedName>
        <fullName evidence="1">Uncharacterized protein</fullName>
    </submittedName>
</protein>
<organism evidence="1 2">
    <name type="scientific">Alicyclobacillus hesperidum</name>
    <dbReference type="NCBI Taxonomy" id="89784"/>
    <lineage>
        <taxon>Bacteria</taxon>
        <taxon>Bacillati</taxon>
        <taxon>Bacillota</taxon>
        <taxon>Bacilli</taxon>
        <taxon>Bacillales</taxon>
        <taxon>Alicyclobacillaceae</taxon>
        <taxon>Alicyclobacillus</taxon>
    </lineage>
</organism>
<gene>
    <name evidence="1" type="ORF">Heshes_06550</name>
</gene>